<dbReference type="FunFam" id="3.40.50.300:FF:001091">
    <property type="entry name" value="Probable disease resistance protein At1g61300"/>
    <property type="match status" value="1"/>
</dbReference>
<dbReference type="OrthoDB" id="1898799at2759"/>
<dbReference type="SMART" id="SM00382">
    <property type="entry name" value="AAA"/>
    <property type="match status" value="1"/>
</dbReference>
<dbReference type="Pfam" id="PF00931">
    <property type="entry name" value="NB-ARC"/>
    <property type="match status" value="1"/>
</dbReference>
<dbReference type="EMBL" id="JACGCM010002618">
    <property type="protein sequence ID" value="KAF6137956.1"/>
    <property type="molecule type" value="Genomic_DNA"/>
</dbReference>
<protein>
    <recommendedName>
        <fullName evidence="3">AAA+ ATPase domain-containing protein</fullName>
    </recommendedName>
</protein>
<keyword evidence="2" id="KW-0067">ATP-binding</keyword>
<dbReference type="GO" id="GO:0006952">
    <property type="term" value="P:defense response"/>
    <property type="evidence" value="ECO:0007669"/>
    <property type="project" value="UniProtKB-KW"/>
</dbReference>
<evidence type="ECO:0000256" key="1">
    <source>
        <dbReference type="ARBA" id="ARBA00022821"/>
    </source>
</evidence>
<feature type="domain" description="AAA+ ATPase" evidence="3">
    <location>
        <begin position="137"/>
        <end position="269"/>
    </location>
</feature>
<keyword evidence="2" id="KW-0547">Nucleotide-binding</keyword>
<keyword evidence="1" id="KW-0611">Plant defense</keyword>
<dbReference type="Gene3D" id="3.40.50.300">
    <property type="entry name" value="P-loop containing nucleotide triphosphate hydrolases"/>
    <property type="match status" value="1"/>
</dbReference>
<dbReference type="Gene3D" id="1.10.8.430">
    <property type="entry name" value="Helical domain of apoptotic protease-activating factors"/>
    <property type="match status" value="1"/>
</dbReference>
<sequence length="405" mass="45262">MEIASAPIIEVGKCAAVSAKRRLGYIIHYKRNVEDLQNKVDKDLVPLVANIRRKVDFVLRRGEVIHKVVEGWLHKVKDVRNKQAELNQGVGEITSWRSFTAVSDPAPLPPRPLEHFNAFESRQSTKKQVIQSLKADDTYLVGIYGMGGVGKTTLVKEIHKEVEETKLFDKVVMVVVSQNPDLKRIQGEIAEQLGMEIEEEGLTTRALRLYVRLMQEKTILVILDDLWSEVDVAAIGIPHGGCKVVITTRSRDICSRMEAKPSIQVQVLSEADSWELFRQNAGDVVDSDALHLVSKEVANECKGLPLAIVTIAKALRGKDREMWIYAAQQLKKSSFDGMSAVNTSIKFSEELFEDAETLGEARNKLHAAVDKLLSASLLLEGKDDGDVMTTLPFRLQLRKARTTQL</sequence>
<gene>
    <name evidence="4" type="ORF">GIB67_041829</name>
</gene>
<dbReference type="InterPro" id="IPR002182">
    <property type="entry name" value="NB-ARC"/>
</dbReference>
<organism evidence="4 5">
    <name type="scientific">Kingdonia uniflora</name>
    <dbReference type="NCBI Taxonomy" id="39325"/>
    <lineage>
        <taxon>Eukaryota</taxon>
        <taxon>Viridiplantae</taxon>
        <taxon>Streptophyta</taxon>
        <taxon>Embryophyta</taxon>
        <taxon>Tracheophyta</taxon>
        <taxon>Spermatophyta</taxon>
        <taxon>Magnoliopsida</taxon>
        <taxon>Ranunculales</taxon>
        <taxon>Circaeasteraceae</taxon>
        <taxon>Kingdonia</taxon>
    </lineage>
</organism>
<dbReference type="InterPro" id="IPR042197">
    <property type="entry name" value="Apaf_helical"/>
</dbReference>
<proteinExistence type="predicted"/>
<dbReference type="GO" id="GO:0043531">
    <property type="term" value="F:ADP binding"/>
    <property type="evidence" value="ECO:0007669"/>
    <property type="project" value="InterPro"/>
</dbReference>
<evidence type="ECO:0000259" key="3">
    <source>
        <dbReference type="SMART" id="SM00382"/>
    </source>
</evidence>
<keyword evidence="5" id="KW-1185">Reference proteome</keyword>
<accession>A0A7J7L5P9</accession>
<name>A0A7J7L5P9_9MAGN</name>
<evidence type="ECO:0000313" key="5">
    <source>
        <dbReference type="Proteomes" id="UP000541444"/>
    </source>
</evidence>
<reference evidence="4 5" key="1">
    <citation type="journal article" date="2020" name="IScience">
        <title>Genome Sequencing of the Endangered Kingdonia uniflora (Circaeasteraceae, Ranunculales) Reveals Potential Mechanisms of Evolutionary Specialization.</title>
        <authorList>
            <person name="Sun Y."/>
            <person name="Deng T."/>
            <person name="Zhang A."/>
            <person name="Moore M.J."/>
            <person name="Landis J.B."/>
            <person name="Lin N."/>
            <person name="Zhang H."/>
            <person name="Zhang X."/>
            <person name="Huang J."/>
            <person name="Zhang X."/>
            <person name="Sun H."/>
            <person name="Wang H."/>
        </authorList>
    </citation>
    <scope>NUCLEOTIDE SEQUENCE [LARGE SCALE GENOMIC DNA]</scope>
    <source>
        <strain evidence="4">TB1705</strain>
        <tissue evidence="4">Leaf</tissue>
    </source>
</reference>
<dbReference type="InterPro" id="IPR027417">
    <property type="entry name" value="P-loop_NTPase"/>
</dbReference>
<evidence type="ECO:0000256" key="2">
    <source>
        <dbReference type="ARBA" id="ARBA00022840"/>
    </source>
</evidence>
<evidence type="ECO:0000313" key="4">
    <source>
        <dbReference type="EMBL" id="KAF6137956.1"/>
    </source>
</evidence>
<dbReference type="InterPro" id="IPR003593">
    <property type="entry name" value="AAA+_ATPase"/>
</dbReference>
<dbReference type="PANTHER" id="PTHR33463">
    <property type="entry name" value="NB-ARC DOMAIN-CONTAINING PROTEIN-RELATED"/>
    <property type="match status" value="1"/>
</dbReference>
<dbReference type="PANTHER" id="PTHR33463:SF218">
    <property type="entry name" value="DISEASE RESISTANCE PROTEIN RPS2-LIKE"/>
    <property type="match status" value="1"/>
</dbReference>
<comment type="caution">
    <text evidence="4">The sequence shown here is derived from an EMBL/GenBank/DDBJ whole genome shotgun (WGS) entry which is preliminary data.</text>
</comment>
<dbReference type="Proteomes" id="UP000541444">
    <property type="component" value="Unassembled WGS sequence"/>
</dbReference>
<dbReference type="GO" id="GO:0005524">
    <property type="term" value="F:ATP binding"/>
    <property type="evidence" value="ECO:0007669"/>
    <property type="project" value="UniProtKB-KW"/>
</dbReference>
<dbReference type="InterPro" id="IPR050905">
    <property type="entry name" value="Plant_NBS-LRR"/>
</dbReference>
<dbReference type="AlphaFoldDB" id="A0A7J7L5P9"/>
<dbReference type="PRINTS" id="PR00364">
    <property type="entry name" value="DISEASERSIST"/>
</dbReference>
<dbReference type="SUPFAM" id="SSF52540">
    <property type="entry name" value="P-loop containing nucleoside triphosphate hydrolases"/>
    <property type="match status" value="1"/>
</dbReference>